<comment type="caution">
    <text evidence="4">The sequence shown here is derived from an EMBL/GenBank/DDBJ whole genome shotgun (WGS) entry which is preliminary data.</text>
</comment>
<dbReference type="GO" id="GO:0031411">
    <property type="term" value="C:gas vesicle"/>
    <property type="evidence" value="ECO:0007669"/>
    <property type="project" value="UniProtKB-SubCell"/>
</dbReference>
<dbReference type="PANTHER" id="PTHR36852:SF1">
    <property type="entry name" value="PROTEIN GVPL 2"/>
    <property type="match status" value="1"/>
</dbReference>
<keyword evidence="1" id="KW-0304">Gas vesicle</keyword>
<dbReference type="PANTHER" id="PTHR36852">
    <property type="entry name" value="PROTEIN GVPL 2"/>
    <property type="match status" value="1"/>
</dbReference>
<dbReference type="InterPro" id="IPR009430">
    <property type="entry name" value="GvpL/GvpF"/>
</dbReference>
<organism evidence="4 5">
    <name type="scientific">Halochromatium glycolicum</name>
    <dbReference type="NCBI Taxonomy" id="85075"/>
    <lineage>
        <taxon>Bacteria</taxon>
        <taxon>Pseudomonadati</taxon>
        <taxon>Pseudomonadota</taxon>
        <taxon>Gammaproteobacteria</taxon>
        <taxon>Chromatiales</taxon>
        <taxon>Chromatiaceae</taxon>
        <taxon>Halochromatium</taxon>
    </lineage>
</organism>
<evidence type="ECO:0008006" key="6">
    <source>
        <dbReference type="Google" id="ProtNLM"/>
    </source>
</evidence>
<keyword evidence="5" id="KW-1185">Reference proteome</keyword>
<evidence type="ECO:0000256" key="1">
    <source>
        <dbReference type="ARBA" id="ARBA00022987"/>
    </source>
</evidence>
<dbReference type="EMBL" id="NRSJ01000053">
    <property type="protein sequence ID" value="MBK1706842.1"/>
    <property type="molecule type" value="Genomic_DNA"/>
</dbReference>
<dbReference type="RefSeq" id="WP_200348316.1">
    <property type="nucleotide sequence ID" value="NZ_NRSJ01000053.1"/>
</dbReference>
<reference evidence="4" key="1">
    <citation type="submission" date="2017-08" db="EMBL/GenBank/DDBJ databases">
        <authorList>
            <person name="Imhoff J.F."/>
            <person name="Rahn T."/>
            <person name="Kuenzel S."/>
            <person name="Neulinger S.C."/>
        </authorList>
    </citation>
    <scope>NUCLEOTIDE SEQUENCE</scope>
    <source>
        <strain evidence="4">DSM 11080</strain>
    </source>
</reference>
<comment type="subcellular location">
    <subcellularLocation>
        <location evidence="2">Gas vesicle</location>
    </subcellularLocation>
</comment>
<reference evidence="4" key="2">
    <citation type="journal article" date="2020" name="Microorganisms">
        <title>Osmotic Adaptation and Compatible Solute Biosynthesis of Phototrophic Bacteria as Revealed from Genome Analyses.</title>
        <authorList>
            <person name="Imhoff J.F."/>
            <person name="Rahn T."/>
            <person name="Kunzel S."/>
            <person name="Keller A."/>
            <person name="Neulinger S.C."/>
        </authorList>
    </citation>
    <scope>NUCLEOTIDE SEQUENCE</scope>
    <source>
        <strain evidence="4">DSM 11080</strain>
    </source>
</reference>
<accession>A0AAJ0U9Q7</accession>
<dbReference type="Proteomes" id="UP001296776">
    <property type="component" value="Unassembled WGS sequence"/>
</dbReference>
<dbReference type="AlphaFoldDB" id="A0AAJ0U9Q7"/>
<proteinExistence type="inferred from homology"/>
<gene>
    <name evidence="4" type="ORF">CKO40_20435</name>
</gene>
<name>A0AAJ0U9Q7_9GAMM</name>
<protein>
    <recommendedName>
        <fullName evidence="6">Gas vesicle synthesis protein GvpL/GvpF</fullName>
    </recommendedName>
</protein>
<dbReference type="Pfam" id="PF06386">
    <property type="entry name" value="GvpL_GvpF"/>
    <property type="match status" value="1"/>
</dbReference>
<evidence type="ECO:0000313" key="5">
    <source>
        <dbReference type="Proteomes" id="UP001296776"/>
    </source>
</evidence>
<sequence length="239" mass="25447">MRVMLYCVSAAQDGLARSASAGPAPSAGPLQPVTSHDLTAWVGPPPTNLESTETALAFGRVIEAYHERMTVIPMRYGCLFDDPDAVAAHLGAHQGQYQAVLAELDACAELSLRIPIGHSAAQADPATQAVAEQTSGRAYLLQRQRALSAEQTAVHQAEALDRQLVGLVRRREIEAGSFAGQAMVSVHYLVPRPRVAQVTAVLRAASADAAARPVPRAWQLSGPWPPYHFAALADLSSEK</sequence>
<dbReference type="GO" id="GO:0031412">
    <property type="term" value="P:gas vesicle organization"/>
    <property type="evidence" value="ECO:0007669"/>
    <property type="project" value="InterPro"/>
</dbReference>
<evidence type="ECO:0000256" key="3">
    <source>
        <dbReference type="ARBA" id="ARBA00035643"/>
    </source>
</evidence>
<evidence type="ECO:0000313" key="4">
    <source>
        <dbReference type="EMBL" id="MBK1706842.1"/>
    </source>
</evidence>
<comment type="similarity">
    <text evidence="3">Belongs to the gas vesicle GvpF/GvpL family.</text>
</comment>
<evidence type="ECO:0000256" key="2">
    <source>
        <dbReference type="ARBA" id="ARBA00035108"/>
    </source>
</evidence>